<dbReference type="EMBL" id="JADJIB010000001">
    <property type="protein sequence ID" value="MBK7271962.1"/>
    <property type="molecule type" value="Genomic_DNA"/>
</dbReference>
<dbReference type="PANTHER" id="PTHR43046:SF14">
    <property type="entry name" value="MUTT_NUDIX FAMILY PROTEIN"/>
    <property type="match status" value="1"/>
</dbReference>
<dbReference type="GO" id="GO:0016787">
    <property type="term" value="F:hydrolase activity"/>
    <property type="evidence" value="ECO:0007669"/>
    <property type="project" value="UniProtKB-KW"/>
</dbReference>
<proteinExistence type="inferred from homology"/>
<evidence type="ECO:0000256" key="1">
    <source>
        <dbReference type="ARBA" id="ARBA00001946"/>
    </source>
</evidence>
<dbReference type="Pfam" id="PF13223">
    <property type="entry name" value="DUF4031"/>
    <property type="match status" value="1"/>
</dbReference>
<dbReference type="InterPro" id="IPR020476">
    <property type="entry name" value="Nudix_hydrolase"/>
</dbReference>
<dbReference type="Proteomes" id="UP000726105">
    <property type="component" value="Unassembled WGS sequence"/>
</dbReference>
<evidence type="ECO:0000259" key="5">
    <source>
        <dbReference type="PROSITE" id="PS51462"/>
    </source>
</evidence>
<name>A0A935MG64_9MICO</name>
<comment type="similarity">
    <text evidence="2 4">Belongs to the Nudix hydrolase family.</text>
</comment>
<dbReference type="Gene3D" id="3.90.79.10">
    <property type="entry name" value="Nucleoside Triphosphate Pyrophosphohydrolase"/>
    <property type="match status" value="1"/>
</dbReference>
<dbReference type="CDD" id="cd02883">
    <property type="entry name" value="NUDIX_Hydrolase"/>
    <property type="match status" value="1"/>
</dbReference>
<sequence>MSDMILIDIPIWAAHGTVFAHLVSDTSFEELHEFAARVGMPRGAFDGDHYDVPERRYAACLAAGATRVTGVELVRRVNASGLRLRKRKGEKGIHRWLGAPIGEGVTADIDLVASSMLTPDALTGAAATIVMDRNQSILVVHSVRRGSWDCPGGRREPGETVTDCAARELAEETGLQVPTDGFVRCGYERITVADPGHWAANRPLVQVFRAELNIARPTVVPGDDVDEAHWVSHDEFRDRCRERFWWPLAAFVLDLGP</sequence>
<dbReference type="InterPro" id="IPR015797">
    <property type="entry name" value="NUDIX_hydrolase-like_dom_sf"/>
</dbReference>
<keyword evidence="3 4" id="KW-0378">Hydrolase</keyword>
<dbReference type="PROSITE" id="PS00893">
    <property type="entry name" value="NUDIX_BOX"/>
    <property type="match status" value="1"/>
</dbReference>
<dbReference type="InterPro" id="IPR000086">
    <property type="entry name" value="NUDIX_hydrolase_dom"/>
</dbReference>
<dbReference type="PANTHER" id="PTHR43046">
    <property type="entry name" value="GDP-MANNOSE MANNOSYL HYDROLASE"/>
    <property type="match status" value="1"/>
</dbReference>
<evidence type="ECO:0000256" key="4">
    <source>
        <dbReference type="RuleBase" id="RU003476"/>
    </source>
</evidence>
<dbReference type="InterPro" id="IPR020084">
    <property type="entry name" value="NUDIX_hydrolase_CS"/>
</dbReference>
<accession>A0A935MG64</accession>
<dbReference type="AlphaFoldDB" id="A0A935MG64"/>
<evidence type="ECO:0000256" key="2">
    <source>
        <dbReference type="ARBA" id="ARBA00005582"/>
    </source>
</evidence>
<feature type="domain" description="Nudix hydrolase" evidence="5">
    <location>
        <begin position="121"/>
        <end position="253"/>
    </location>
</feature>
<gene>
    <name evidence="6" type="ORF">IPI13_01925</name>
</gene>
<evidence type="ECO:0000256" key="3">
    <source>
        <dbReference type="ARBA" id="ARBA00022801"/>
    </source>
</evidence>
<dbReference type="PROSITE" id="PS51462">
    <property type="entry name" value="NUDIX"/>
    <property type="match status" value="1"/>
</dbReference>
<evidence type="ECO:0000313" key="7">
    <source>
        <dbReference type="Proteomes" id="UP000726105"/>
    </source>
</evidence>
<organism evidence="6 7">
    <name type="scientific">Candidatus Phosphoribacter hodrii</name>
    <dbReference type="NCBI Taxonomy" id="2953743"/>
    <lineage>
        <taxon>Bacteria</taxon>
        <taxon>Bacillati</taxon>
        <taxon>Actinomycetota</taxon>
        <taxon>Actinomycetes</taxon>
        <taxon>Micrococcales</taxon>
        <taxon>Dermatophilaceae</taxon>
        <taxon>Candidatus Phosphoribacter</taxon>
    </lineage>
</organism>
<evidence type="ECO:0000313" key="6">
    <source>
        <dbReference type="EMBL" id="MBK7271962.1"/>
    </source>
</evidence>
<dbReference type="Pfam" id="PF00293">
    <property type="entry name" value="NUDIX"/>
    <property type="match status" value="1"/>
</dbReference>
<dbReference type="InterPro" id="IPR025109">
    <property type="entry name" value="DUF4031"/>
</dbReference>
<dbReference type="PRINTS" id="PR00502">
    <property type="entry name" value="NUDIXFAMILY"/>
</dbReference>
<protein>
    <submittedName>
        <fullName evidence="6">DUF4031 domain-containing protein</fullName>
    </submittedName>
</protein>
<comment type="cofactor">
    <cofactor evidence="1">
        <name>Mg(2+)</name>
        <dbReference type="ChEBI" id="CHEBI:18420"/>
    </cofactor>
</comment>
<comment type="caution">
    <text evidence="6">The sequence shown here is derived from an EMBL/GenBank/DDBJ whole genome shotgun (WGS) entry which is preliminary data.</text>
</comment>
<reference evidence="6 7" key="1">
    <citation type="submission" date="2020-10" db="EMBL/GenBank/DDBJ databases">
        <title>Connecting structure to function with the recovery of over 1000 high-quality activated sludge metagenome-assembled genomes encoding full-length rRNA genes using long-read sequencing.</title>
        <authorList>
            <person name="Singleton C.M."/>
            <person name="Petriglieri F."/>
            <person name="Kristensen J.M."/>
            <person name="Kirkegaard R.H."/>
            <person name="Michaelsen T.Y."/>
            <person name="Andersen M.H."/>
            <person name="Karst S.M."/>
            <person name="Dueholm M.S."/>
            <person name="Nielsen P.H."/>
            <person name="Albertsen M."/>
        </authorList>
    </citation>
    <scope>NUCLEOTIDE SEQUENCE [LARGE SCALE GENOMIC DNA]</scope>
    <source>
        <strain evidence="6">Ega_18-Q3-R5-49_MAXAC.001</strain>
    </source>
</reference>
<dbReference type="SUPFAM" id="SSF55811">
    <property type="entry name" value="Nudix"/>
    <property type="match status" value="1"/>
</dbReference>